<evidence type="ECO:0000313" key="2">
    <source>
        <dbReference type="WBParaSite" id="PS1159_v2.g2217.t1"/>
    </source>
</evidence>
<protein>
    <submittedName>
        <fullName evidence="2">Uncharacterized protein</fullName>
    </submittedName>
</protein>
<reference evidence="2" key="1">
    <citation type="submission" date="2022-11" db="UniProtKB">
        <authorList>
            <consortium name="WormBaseParasite"/>
        </authorList>
    </citation>
    <scope>IDENTIFICATION</scope>
</reference>
<evidence type="ECO:0000313" key="1">
    <source>
        <dbReference type="Proteomes" id="UP000887580"/>
    </source>
</evidence>
<name>A0AC35FYJ0_9BILA</name>
<accession>A0AC35FYJ0</accession>
<organism evidence="1 2">
    <name type="scientific">Panagrolaimus sp. PS1159</name>
    <dbReference type="NCBI Taxonomy" id="55785"/>
    <lineage>
        <taxon>Eukaryota</taxon>
        <taxon>Metazoa</taxon>
        <taxon>Ecdysozoa</taxon>
        <taxon>Nematoda</taxon>
        <taxon>Chromadorea</taxon>
        <taxon>Rhabditida</taxon>
        <taxon>Tylenchina</taxon>
        <taxon>Panagrolaimomorpha</taxon>
        <taxon>Panagrolaimoidea</taxon>
        <taxon>Panagrolaimidae</taxon>
        <taxon>Panagrolaimus</taxon>
    </lineage>
</organism>
<dbReference type="WBParaSite" id="PS1159_v2.g2217.t1">
    <property type="protein sequence ID" value="PS1159_v2.g2217.t1"/>
    <property type="gene ID" value="PS1159_v2.g2217"/>
</dbReference>
<proteinExistence type="predicted"/>
<dbReference type="Proteomes" id="UP000887580">
    <property type="component" value="Unplaced"/>
</dbReference>
<sequence>MNIPQPSAPKVARVRNHSEAFGSNDQTSAQHSTQFLQYLMELSAQQSYQLGQKDILIQNLINKIEILEQENKKLLKYQINENTDSNTTDSNTKTSIPKSIPANSTSNRKTYPKSVVITNITESTETDEIKKAENDK</sequence>